<dbReference type="AlphaFoldDB" id="A0A6A4VUY3"/>
<keyword evidence="3" id="KW-1185">Reference proteome</keyword>
<evidence type="ECO:0000313" key="2">
    <source>
        <dbReference type="EMBL" id="KAF0295210.1"/>
    </source>
</evidence>
<name>A0A6A4VUY3_AMPAM</name>
<organism evidence="2 3">
    <name type="scientific">Amphibalanus amphitrite</name>
    <name type="common">Striped barnacle</name>
    <name type="synonym">Balanus amphitrite</name>
    <dbReference type="NCBI Taxonomy" id="1232801"/>
    <lineage>
        <taxon>Eukaryota</taxon>
        <taxon>Metazoa</taxon>
        <taxon>Ecdysozoa</taxon>
        <taxon>Arthropoda</taxon>
        <taxon>Crustacea</taxon>
        <taxon>Multicrustacea</taxon>
        <taxon>Cirripedia</taxon>
        <taxon>Thoracica</taxon>
        <taxon>Thoracicalcarea</taxon>
        <taxon>Balanomorpha</taxon>
        <taxon>Balanoidea</taxon>
        <taxon>Balanidae</taxon>
        <taxon>Amphibalaninae</taxon>
        <taxon>Amphibalanus</taxon>
    </lineage>
</organism>
<keyword evidence="1" id="KW-0472">Membrane</keyword>
<feature type="transmembrane region" description="Helical" evidence="1">
    <location>
        <begin position="62"/>
        <end position="82"/>
    </location>
</feature>
<dbReference type="Proteomes" id="UP000440578">
    <property type="component" value="Unassembled WGS sequence"/>
</dbReference>
<accession>A0A6A4VUY3</accession>
<gene>
    <name evidence="2" type="ORF">FJT64_007216</name>
</gene>
<sequence length="112" mass="13708">MRDAPEAHRRVLRSQPPWTAFARSCPRNLWHFLLMIVLHREFHLINYPNFFRYYCSLRYFDFFYYFGVFHGLCLLCDLARLFDCRFRHVHAFVSVRHRGHLFSLLLVRLKAA</sequence>
<reference evidence="2 3" key="1">
    <citation type="submission" date="2019-07" db="EMBL/GenBank/DDBJ databases">
        <title>Draft genome assembly of a fouling barnacle, Amphibalanus amphitrite (Darwin, 1854): The first reference genome for Thecostraca.</title>
        <authorList>
            <person name="Kim W."/>
        </authorList>
    </citation>
    <scope>NUCLEOTIDE SEQUENCE [LARGE SCALE GENOMIC DNA]</scope>
    <source>
        <strain evidence="2">SNU_AA5</strain>
        <tissue evidence="2">Soma without cirri and trophi</tissue>
    </source>
</reference>
<evidence type="ECO:0000256" key="1">
    <source>
        <dbReference type="SAM" id="Phobius"/>
    </source>
</evidence>
<dbReference type="EMBL" id="VIIS01001632">
    <property type="protein sequence ID" value="KAF0295210.1"/>
    <property type="molecule type" value="Genomic_DNA"/>
</dbReference>
<evidence type="ECO:0000313" key="3">
    <source>
        <dbReference type="Proteomes" id="UP000440578"/>
    </source>
</evidence>
<protein>
    <submittedName>
        <fullName evidence="2">Uncharacterized protein</fullName>
    </submittedName>
</protein>
<proteinExistence type="predicted"/>
<keyword evidence="1" id="KW-0812">Transmembrane</keyword>
<comment type="caution">
    <text evidence="2">The sequence shown here is derived from an EMBL/GenBank/DDBJ whole genome shotgun (WGS) entry which is preliminary data.</text>
</comment>
<keyword evidence="1" id="KW-1133">Transmembrane helix</keyword>